<dbReference type="GO" id="GO:0009306">
    <property type="term" value="P:protein secretion"/>
    <property type="evidence" value="ECO:0007669"/>
    <property type="project" value="InterPro"/>
</dbReference>
<feature type="domain" description="Pilus formation protein N-terminal" evidence="4">
    <location>
        <begin position="61"/>
        <end position="129"/>
    </location>
</feature>
<proteinExistence type="inferred from homology"/>
<accession>A0A212KJ90</accession>
<evidence type="ECO:0000259" key="4">
    <source>
        <dbReference type="Pfam" id="PF13629"/>
    </source>
</evidence>
<keyword evidence="2" id="KW-0732">Signal</keyword>
<feature type="signal peptide" evidence="2">
    <location>
        <begin position="1"/>
        <end position="19"/>
    </location>
</feature>
<dbReference type="GO" id="GO:0015627">
    <property type="term" value="C:type II protein secretion system complex"/>
    <property type="evidence" value="ECO:0007669"/>
    <property type="project" value="TreeGrafter"/>
</dbReference>
<dbReference type="Pfam" id="PF00263">
    <property type="entry name" value="Secretin"/>
    <property type="match status" value="1"/>
</dbReference>
<comment type="similarity">
    <text evidence="1">Belongs to the bacterial secretin family.</text>
</comment>
<evidence type="ECO:0000256" key="2">
    <source>
        <dbReference type="SAM" id="SignalP"/>
    </source>
</evidence>
<dbReference type="InterPro" id="IPR032789">
    <property type="entry name" value="T2SS-T3SS_pil_N"/>
</dbReference>
<feature type="chain" id="PRO_5012374666" evidence="2">
    <location>
        <begin position="20"/>
        <end position="483"/>
    </location>
</feature>
<reference evidence="5" key="1">
    <citation type="submission" date="2016-04" db="EMBL/GenBank/DDBJ databases">
        <authorList>
            <person name="Evans L.H."/>
            <person name="Alamgir A."/>
            <person name="Owens N."/>
            <person name="Weber N.D."/>
            <person name="Virtaneva K."/>
            <person name="Barbian K."/>
            <person name="Babar A."/>
            <person name="Rosenke K."/>
        </authorList>
    </citation>
    <scope>NUCLEOTIDE SEQUENCE</scope>
    <source>
        <strain evidence="5">86</strain>
    </source>
</reference>
<gene>
    <name evidence="5" type="ORF">KL86APRO_20286</name>
</gene>
<dbReference type="PANTHER" id="PTHR30332">
    <property type="entry name" value="PROBABLE GENERAL SECRETION PATHWAY PROTEIN D"/>
    <property type="match status" value="1"/>
</dbReference>
<evidence type="ECO:0000313" key="5">
    <source>
        <dbReference type="EMBL" id="SBW11727.1"/>
    </source>
</evidence>
<dbReference type="Pfam" id="PF13629">
    <property type="entry name" value="T2SS-T3SS_pil_N"/>
    <property type="match status" value="1"/>
</dbReference>
<evidence type="ECO:0000256" key="1">
    <source>
        <dbReference type="RuleBase" id="RU004003"/>
    </source>
</evidence>
<protein>
    <submittedName>
        <fullName evidence="5">Flp pilus assembly protein, secretin CpaC</fullName>
    </submittedName>
</protein>
<sequence>MRGVPLLFFALVLAGFASAATAEIQPPLPLAAPRTPVTATPLPQLTPPRTLDAVVTRTPTEALDLALNKTVALTLPEPVRDIVVGNPDVVDALVRAPDQVVLAARGIGRSDVTFFNRVGGVMRRIAVDVHLDADGLKGALAAVMPEETGIRVSAVGDAIYLAGAVRNDAAVLQARGLARRFVRDDASVVNLLRVSSEQQVMLRVKVAEMQKTVLKELGIGLAGPLLRAGDAAVNIGTNATIGLTQSASQLFGTVTVTGISSLVGTLSALERQGLVRTLVEPNLTAVSGETANLLAGGEFPIPAAEDLGRISIEFKQFGVLLNFTPVVLDPGRISLKLSSEVSAIDRSLSVRLASTEVPGLTVRRASSTVEMASGGSIMIAGLLQNDIASDLNGLPGLMDIPVLGALFKSSSFRRQESELVVVVSAYVVQPLEKPALALPTDGFAPSSDLDRLLLDRLQETYLVKSPEAPVPPELRGPVGYIVR</sequence>
<dbReference type="PANTHER" id="PTHR30332:SF17">
    <property type="entry name" value="TYPE IV PILIATION SYSTEM PROTEIN DR_0774-RELATED"/>
    <property type="match status" value="1"/>
</dbReference>
<dbReference type="InterPro" id="IPR004846">
    <property type="entry name" value="T2SS/T3SS_dom"/>
</dbReference>
<dbReference type="EMBL" id="FLUO01000002">
    <property type="protein sequence ID" value="SBW11727.1"/>
    <property type="molecule type" value="Genomic_DNA"/>
</dbReference>
<dbReference type="InterPro" id="IPR001775">
    <property type="entry name" value="GspD/PilQ"/>
</dbReference>
<dbReference type="AlphaFoldDB" id="A0A212KJ90"/>
<evidence type="ECO:0000259" key="3">
    <source>
        <dbReference type="Pfam" id="PF00263"/>
    </source>
</evidence>
<feature type="domain" description="Type II/III secretion system secretin-like" evidence="3">
    <location>
        <begin position="268"/>
        <end position="429"/>
    </location>
</feature>
<organism evidence="5">
    <name type="scientific">uncultured Alphaproteobacteria bacterium</name>
    <dbReference type="NCBI Taxonomy" id="91750"/>
    <lineage>
        <taxon>Bacteria</taxon>
        <taxon>Pseudomonadati</taxon>
        <taxon>Pseudomonadota</taxon>
        <taxon>Alphaproteobacteria</taxon>
        <taxon>environmental samples</taxon>
    </lineage>
</organism>
<name>A0A212KJ90_9PROT</name>
<dbReference type="InterPro" id="IPR050810">
    <property type="entry name" value="Bact_Secretion_Sys_Channel"/>
</dbReference>
<dbReference type="PRINTS" id="PR00811">
    <property type="entry name" value="BCTERIALGSPD"/>
</dbReference>